<dbReference type="InterPro" id="IPR050415">
    <property type="entry name" value="MRET"/>
</dbReference>
<dbReference type="SUPFAM" id="SSF54292">
    <property type="entry name" value="2Fe-2S ferredoxin-like"/>
    <property type="match status" value="1"/>
</dbReference>
<dbReference type="PROSITE" id="PS51384">
    <property type="entry name" value="FAD_FR"/>
    <property type="match status" value="1"/>
</dbReference>
<dbReference type="CDD" id="cd06215">
    <property type="entry name" value="FNR_iron_sulfur_binding_1"/>
    <property type="match status" value="1"/>
</dbReference>
<comment type="caution">
    <text evidence="15">The sequence shown here is derived from an EMBL/GenBank/DDBJ whole genome shotgun (WGS) entry which is preliminary data.</text>
</comment>
<gene>
    <name evidence="15" type="ORF">L9X51_12680</name>
</gene>
<dbReference type="InterPro" id="IPR008333">
    <property type="entry name" value="Cbr1-like_FAD-bd_dom"/>
</dbReference>
<evidence type="ECO:0000256" key="3">
    <source>
        <dbReference type="ARBA" id="ARBA00022692"/>
    </source>
</evidence>
<dbReference type="PROSITE" id="PS00197">
    <property type="entry name" value="2FE2S_FER_1"/>
    <property type="match status" value="1"/>
</dbReference>
<evidence type="ECO:0000313" key="16">
    <source>
        <dbReference type="Proteomes" id="UP001140978"/>
    </source>
</evidence>
<keyword evidence="12" id="KW-1133">Transmembrane helix</keyword>
<evidence type="ECO:0000313" key="15">
    <source>
        <dbReference type="EMBL" id="MDE1347285.1"/>
    </source>
</evidence>
<feature type="domain" description="FAD-binding FR-type" evidence="14">
    <location>
        <begin position="92"/>
        <end position="200"/>
    </location>
</feature>
<keyword evidence="3 12" id="KW-0812">Transmembrane</keyword>
<dbReference type="SUPFAM" id="SSF63380">
    <property type="entry name" value="Riboflavin synthase domain-like"/>
    <property type="match status" value="1"/>
</dbReference>
<dbReference type="Gene3D" id="3.40.50.80">
    <property type="entry name" value="Nucleotide-binding domain of ferredoxin-NADP reductase (FNR) module"/>
    <property type="match status" value="1"/>
</dbReference>
<dbReference type="Gene3D" id="3.10.20.30">
    <property type="match status" value="1"/>
</dbReference>
<evidence type="ECO:0000256" key="8">
    <source>
        <dbReference type="ARBA" id="ARBA00023004"/>
    </source>
</evidence>
<evidence type="ECO:0000256" key="6">
    <source>
        <dbReference type="ARBA" id="ARBA00022827"/>
    </source>
</evidence>
<dbReference type="InterPro" id="IPR012675">
    <property type="entry name" value="Beta-grasp_dom_sf"/>
</dbReference>
<dbReference type="Pfam" id="PF00175">
    <property type="entry name" value="NAD_binding_1"/>
    <property type="match status" value="1"/>
</dbReference>
<dbReference type="InterPro" id="IPR017938">
    <property type="entry name" value="Riboflavin_synthase-like_b-brl"/>
</dbReference>
<evidence type="ECO:0000256" key="7">
    <source>
        <dbReference type="ARBA" id="ARBA00023002"/>
    </source>
</evidence>
<keyword evidence="7" id="KW-0560">Oxidoreductase</keyword>
<dbReference type="Pfam" id="PF00111">
    <property type="entry name" value="Fer2"/>
    <property type="match status" value="1"/>
</dbReference>
<dbReference type="PROSITE" id="PS51085">
    <property type="entry name" value="2FE2S_FER_2"/>
    <property type="match status" value="1"/>
</dbReference>
<proteinExistence type="inferred from homology"/>
<accession>A0A9X4FCC9</accession>
<keyword evidence="5" id="KW-0479">Metal-binding</keyword>
<evidence type="ECO:0000256" key="1">
    <source>
        <dbReference type="ARBA" id="ARBA00001974"/>
    </source>
</evidence>
<dbReference type="PANTHER" id="PTHR47354:SF6">
    <property type="entry name" value="NADH OXIDOREDUCTASE HCR"/>
    <property type="match status" value="1"/>
</dbReference>
<comment type="similarity">
    <text evidence="11">In the N-terminal section; belongs to the FAD-binding oxidoreductase type 6 family.</text>
</comment>
<evidence type="ECO:0000256" key="9">
    <source>
        <dbReference type="ARBA" id="ARBA00023014"/>
    </source>
</evidence>
<feature type="domain" description="2Fe-2S ferredoxin-type" evidence="13">
    <location>
        <begin position="347"/>
        <end position="432"/>
    </location>
</feature>
<dbReference type="InterPro" id="IPR039261">
    <property type="entry name" value="FNR_nucleotide-bd"/>
</dbReference>
<name>A0A9X4FCC9_9VIBR</name>
<evidence type="ECO:0000259" key="13">
    <source>
        <dbReference type="PROSITE" id="PS51085"/>
    </source>
</evidence>
<dbReference type="InterPro" id="IPR006058">
    <property type="entry name" value="2Fe2S_fd_BS"/>
</dbReference>
<keyword evidence="9" id="KW-0411">Iron-sulfur</keyword>
<evidence type="ECO:0000256" key="11">
    <source>
        <dbReference type="ARBA" id="ARBA00061434"/>
    </source>
</evidence>
<dbReference type="EMBL" id="JAKNAX010000034">
    <property type="protein sequence ID" value="MDE1347285.1"/>
    <property type="molecule type" value="Genomic_DNA"/>
</dbReference>
<dbReference type="GO" id="GO:0051537">
    <property type="term" value="F:2 iron, 2 sulfur cluster binding"/>
    <property type="evidence" value="ECO:0007669"/>
    <property type="project" value="UniProtKB-KW"/>
</dbReference>
<dbReference type="PRINTS" id="PR00371">
    <property type="entry name" value="FPNCR"/>
</dbReference>
<comment type="cofactor">
    <cofactor evidence="1">
        <name>FAD</name>
        <dbReference type="ChEBI" id="CHEBI:57692"/>
    </cofactor>
</comment>
<protein>
    <submittedName>
        <fullName evidence="15">Hybrid-cluster NAD(P)-dependent oxidoreductase</fullName>
    </submittedName>
</protein>
<dbReference type="SUPFAM" id="SSF52343">
    <property type="entry name" value="Ferredoxin reductase-like, C-terminal NADP-linked domain"/>
    <property type="match status" value="1"/>
</dbReference>
<dbReference type="InterPro" id="IPR017927">
    <property type="entry name" value="FAD-bd_FR_type"/>
</dbReference>
<keyword evidence="8" id="KW-0408">Iron</keyword>
<sequence length="432" mass="47816">MNYLTYRWKSRSAVIFAVSLGVCALLWSLSLTDWASAINANPQPSHEESEPVSGIKLLFMPMFKVTMLTLIPALLCLLILKTSTFIASKLNKNAAPTRLSSSTELVCSKRVEETRDVATFYFPNSTMQYVAGQFVMVTINIDGTNHRRAYSLSSTPSRTGEISITVKRVNGGLVSNYLLDNLRAGMPLELSKPMGLFNLQACKSTHKVVMISAGCGITPIMSMTRYLLDNNTDAHIKFIHFAKSTQDLIFRDEIKQFSLTHSNFTAVTVLSEEKANGYEYGLLSDEMLSQHLPDLTGRTVFTCGPTPFMALLKECLQDRNFNMQYFHQESFGESPVAQDSHQQRQQYRVSLLHSNQTVEIDHTNTLLDAIEAANVSIITECRSGVCGACKCKVTKGSVEPNSTLTLSEDELAQGYVLACSAQPTSDVVLELP</sequence>
<dbReference type="CDD" id="cd00207">
    <property type="entry name" value="fer2"/>
    <property type="match status" value="1"/>
</dbReference>
<dbReference type="InterPro" id="IPR036010">
    <property type="entry name" value="2Fe-2S_ferredoxin-like_sf"/>
</dbReference>
<dbReference type="InterPro" id="IPR001041">
    <property type="entry name" value="2Fe-2S_ferredoxin-type"/>
</dbReference>
<evidence type="ECO:0000259" key="14">
    <source>
        <dbReference type="PROSITE" id="PS51384"/>
    </source>
</evidence>
<dbReference type="InterPro" id="IPR001433">
    <property type="entry name" value="OxRdtase_FAD/NAD-bd"/>
</dbReference>
<evidence type="ECO:0000256" key="10">
    <source>
        <dbReference type="ARBA" id="ARBA00034078"/>
    </source>
</evidence>
<organism evidence="15 16">
    <name type="scientific">Vibrio aestuarianus</name>
    <dbReference type="NCBI Taxonomy" id="28171"/>
    <lineage>
        <taxon>Bacteria</taxon>
        <taxon>Pseudomonadati</taxon>
        <taxon>Pseudomonadota</taxon>
        <taxon>Gammaproteobacteria</taxon>
        <taxon>Vibrionales</taxon>
        <taxon>Vibrionaceae</taxon>
        <taxon>Vibrio</taxon>
    </lineage>
</organism>
<dbReference type="Proteomes" id="UP001140978">
    <property type="component" value="Unassembled WGS sequence"/>
</dbReference>
<dbReference type="Pfam" id="PF00970">
    <property type="entry name" value="FAD_binding_6"/>
    <property type="match status" value="1"/>
</dbReference>
<evidence type="ECO:0000256" key="2">
    <source>
        <dbReference type="ARBA" id="ARBA00022630"/>
    </source>
</evidence>
<comment type="cofactor">
    <cofactor evidence="10">
        <name>[2Fe-2S] cluster</name>
        <dbReference type="ChEBI" id="CHEBI:190135"/>
    </cofactor>
</comment>
<feature type="transmembrane region" description="Helical" evidence="12">
    <location>
        <begin position="61"/>
        <end position="80"/>
    </location>
</feature>
<dbReference type="GO" id="GO:0046872">
    <property type="term" value="F:metal ion binding"/>
    <property type="evidence" value="ECO:0007669"/>
    <property type="project" value="UniProtKB-KW"/>
</dbReference>
<evidence type="ECO:0000256" key="12">
    <source>
        <dbReference type="SAM" id="Phobius"/>
    </source>
</evidence>
<dbReference type="PANTHER" id="PTHR47354">
    <property type="entry name" value="NADH OXIDOREDUCTASE HCR"/>
    <property type="match status" value="1"/>
</dbReference>
<keyword evidence="2" id="KW-0285">Flavoprotein</keyword>
<dbReference type="InterPro" id="IPR001709">
    <property type="entry name" value="Flavoprot_Pyr_Nucl_cyt_Rdtase"/>
</dbReference>
<evidence type="ECO:0000256" key="5">
    <source>
        <dbReference type="ARBA" id="ARBA00022723"/>
    </source>
</evidence>
<keyword evidence="4" id="KW-0001">2Fe-2S</keyword>
<dbReference type="RefSeq" id="WP_176313322.1">
    <property type="nucleotide sequence ID" value="NZ_JAKNAX010000034.1"/>
</dbReference>
<reference evidence="15" key="1">
    <citation type="submission" date="2022-02" db="EMBL/GenBank/DDBJ databases">
        <title>Emergence and expansion in Europe of a Vibrio aestuarianus clonal complex pathogenic for oysters.</title>
        <authorList>
            <person name="Mesnil A."/>
            <person name="Travers M.-A."/>
        </authorList>
    </citation>
    <scope>NUCLEOTIDE SEQUENCE</scope>
    <source>
        <strain evidence="15">19_064_15T1</strain>
    </source>
</reference>
<dbReference type="Gene3D" id="2.40.30.10">
    <property type="entry name" value="Translation factors"/>
    <property type="match status" value="1"/>
</dbReference>
<dbReference type="AlphaFoldDB" id="A0A9X4FCC9"/>
<dbReference type="GO" id="GO:0016491">
    <property type="term" value="F:oxidoreductase activity"/>
    <property type="evidence" value="ECO:0007669"/>
    <property type="project" value="UniProtKB-KW"/>
</dbReference>
<dbReference type="PRINTS" id="PR00406">
    <property type="entry name" value="CYTB5RDTASE"/>
</dbReference>
<keyword evidence="12" id="KW-0472">Membrane</keyword>
<keyword evidence="6" id="KW-0274">FAD</keyword>
<evidence type="ECO:0000256" key="4">
    <source>
        <dbReference type="ARBA" id="ARBA00022714"/>
    </source>
</evidence>